<evidence type="ECO:0000313" key="1">
    <source>
        <dbReference type="EMBL" id="TWF87243.1"/>
    </source>
</evidence>
<evidence type="ECO:0000313" key="2">
    <source>
        <dbReference type="Proteomes" id="UP000316603"/>
    </source>
</evidence>
<dbReference type="EMBL" id="VIWV01000001">
    <property type="protein sequence ID" value="TWF87243.1"/>
    <property type="molecule type" value="Genomic_DNA"/>
</dbReference>
<dbReference type="AlphaFoldDB" id="A0A561TJE8"/>
<proteinExistence type="predicted"/>
<comment type="caution">
    <text evidence="1">The sequence shown here is derived from an EMBL/GenBank/DDBJ whole genome shotgun (WGS) entry which is preliminary data.</text>
</comment>
<keyword evidence="2" id="KW-1185">Reference proteome</keyword>
<accession>A0A561TJE8</accession>
<name>A0A561TJE8_9ACTN</name>
<dbReference type="RefSeq" id="WP_145869031.1">
    <property type="nucleotide sequence ID" value="NZ_BNCE01000024.1"/>
</dbReference>
<sequence length="128" mass="13560">MEPLALTIAVLLAKGAVEHTGALAGGAIYNVVGRLMTLVGKRFTGDPDASRALDAARRHPEDPREVTTLASHLERHLQSDGAFAKALQDVLDTTKDDPEAQRVVMTVQDHASIGKVATFGSVKGDVSF</sequence>
<dbReference type="Proteomes" id="UP000316603">
    <property type="component" value="Unassembled WGS sequence"/>
</dbReference>
<protein>
    <submittedName>
        <fullName evidence="1">Uncharacterized protein</fullName>
    </submittedName>
</protein>
<gene>
    <name evidence="1" type="ORF">FHX78_114247</name>
</gene>
<reference evidence="1 2" key="1">
    <citation type="submission" date="2019-06" db="EMBL/GenBank/DDBJ databases">
        <title>Sequencing the genomes of 1000 actinobacteria strains.</title>
        <authorList>
            <person name="Klenk H.-P."/>
        </authorList>
    </citation>
    <scope>NUCLEOTIDE SEQUENCE [LARGE SCALE GENOMIC DNA]</scope>
    <source>
        <strain evidence="1 2">DSM 41695</strain>
    </source>
</reference>
<organism evidence="1 2">
    <name type="scientific">Streptomyces capillispiralis</name>
    <dbReference type="NCBI Taxonomy" id="68182"/>
    <lineage>
        <taxon>Bacteria</taxon>
        <taxon>Bacillati</taxon>
        <taxon>Actinomycetota</taxon>
        <taxon>Actinomycetes</taxon>
        <taxon>Kitasatosporales</taxon>
        <taxon>Streptomycetaceae</taxon>
        <taxon>Streptomyces</taxon>
    </lineage>
</organism>